<dbReference type="SUPFAM" id="SSF53335">
    <property type="entry name" value="S-adenosyl-L-methionine-dependent methyltransferases"/>
    <property type="match status" value="1"/>
</dbReference>
<dbReference type="Proteomes" id="UP001138997">
    <property type="component" value="Unassembled WGS sequence"/>
</dbReference>
<gene>
    <name evidence="1" type="ORF">LR394_34810</name>
</gene>
<dbReference type="EMBL" id="JAJOMB010000026">
    <property type="protein sequence ID" value="MCD5316080.1"/>
    <property type="molecule type" value="Genomic_DNA"/>
</dbReference>
<dbReference type="AlphaFoldDB" id="A0A9X1NKQ2"/>
<keyword evidence="1" id="KW-0489">Methyltransferase</keyword>
<proteinExistence type="predicted"/>
<sequence length="227" mass="25236">MNLDDVPGWFWAPDQIAFSTLLEAQRNLAIGGDVLEMGAYLGKSAIHLARHLSPGEQLIVCDVFESPIGDGETAFENQVTYPSLTRSAFERNFLAFHPALPRIIQAPTQTLTDQVPDASCRFVHIDASHLYPNVRTDIETARELLGPDGLVVIDDLHSSHAPGVAAATWEAFFNGGLKAICLTDMKFYGCWGDVQVWQDRLWNTFAAHPDLYCEYKEIDGQKVIRVC</sequence>
<reference evidence="1" key="1">
    <citation type="submission" date="2021-11" db="EMBL/GenBank/DDBJ databases">
        <title>Streptomyces corallinus and Kineosporia corallina sp. nov., two new coral-derived marine actinobacteria.</title>
        <authorList>
            <person name="Buangrab K."/>
            <person name="Sutthacheep M."/>
            <person name="Yeemin T."/>
            <person name="Harunari E."/>
            <person name="Igarashi Y."/>
            <person name="Sripreechasak P."/>
            <person name="Kanchanasin P."/>
            <person name="Tanasupawat S."/>
            <person name="Phongsopitanun W."/>
        </authorList>
    </citation>
    <scope>NUCLEOTIDE SEQUENCE</scope>
    <source>
        <strain evidence="1">JCM 31032</strain>
    </source>
</reference>
<evidence type="ECO:0000313" key="2">
    <source>
        <dbReference type="Proteomes" id="UP001138997"/>
    </source>
</evidence>
<keyword evidence="1" id="KW-0808">Transferase</keyword>
<dbReference type="GO" id="GO:0032259">
    <property type="term" value="P:methylation"/>
    <property type="evidence" value="ECO:0007669"/>
    <property type="project" value="UniProtKB-KW"/>
</dbReference>
<dbReference type="GO" id="GO:0008168">
    <property type="term" value="F:methyltransferase activity"/>
    <property type="evidence" value="ECO:0007669"/>
    <property type="project" value="UniProtKB-KW"/>
</dbReference>
<dbReference type="Pfam" id="PF13578">
    <property type="entry name" value="Methyltransf_24"/>
    <property type="match status" value="1"/>
</dbReference>
<name>A0A9X1NKQ2_9ACTN</name>
<accession>A0A9X1NKQ2</accession>
<dbReference type="Gene3D" id="3.40.50.150">
    <property type="entry name" value="Vaccinia Virus protein VP39"/>
    <property type="match status" value="1"/>
</dbReference>
<evidence type="ECO:0000313" key="1">
    <source>
        <dbReference type="EMBL" id="MCD5316080.1"/>
    </source>
</evidence>
<keyword evidence="2" id="KW-1185">Reference proteome</keyword>
<organism evidence="1 2">
    <name type="scientific">Kineosporia babensis</name>
    <dbReference type="NCBI Taxonomy" id="499548"/>
    <lineage>
        <taxon>Bacteria</taxon>
        <taxon>Bacillati</taxon>
        <taxon>Actinomycetota</taxon>
        <taxon>Actinomycetes</taxon>
        <taxon>Kineosporiales</taxon>
        <taxon>Kineosporiaceae</taxon>
        <taxon>Kineosporia</taxon>
    </lineage>
</organism>
<protein>
    <submittedName>
        <fullName evidence="1">Class I SAM-dependent methyltransferase</fullName>
    </submittedName>
</protein>
<dbReference type="RefSeq" id="WP_231448934.1">
    <property type="nucleotide sequence ID" value="NZ_JAJOMB010000026.1"/>
</dbReference>
<dbReference type="InterPro" id="IPR029063">
    <property type="entry name" value="SAM-dependent_MTases_sf"/>
</dbReference>
<comment type="caution">
    <text evidence="1">The sequence shown here is derived from an EMBL/GenBank/DDBJ whole genome shotgun (WGS) entry which is preliminary data.</text>
</comment>